<dbReference type="PANTHER" id="PTHR24067">
    <property type="entry name" value="UBIQUITIN-CONJUGATING ENZYME E2"/>
    <property type="match status" value="1"/>
</dbReference>
<evidence type="ECO:0000256" key="2">
    <source>
        <dbReference type="ARBA" id="ARBA00022679"/>
    </source>
</evidence>
<evidence type="ECO:0000256" key="6">
    <source>
        <dbReference type="SAM" id="MobiDB-lite"/>
    </source>
</evidence>
<dbReference type="HOGENOM" id="CLU_030988_13_3_1"/>
<keyword evidence="2" id="KW-0808">Transferase</keyword>
<keyword evidence="4" id="KW-0833">Ubl conjugation pathway</keyword>
<evidence type="ECO:0000256" key="1">
    <source>
        <dbReference type="ARBA" id="ARBA00012486"/>
    </source>
</evidence>
<evidence type="ECO:0000259" key="7">
    <source>
        <dbReference type="PROSITE" id="PS50127"/>
    </source>
</evidence>
<dbReference type="Gene3D" id="3.10.110.10">
    <property type="entry name" value="Ubiquitin Conjugating Enzyme"/>
    <property type="match status" value="1"/>
</dbReference>
<dbReference type="GO" id="GO:0061631">
    <property type="term" value="F:ubiquitin conjugating enzyme activity"/>
    <property type="evidence" value="ECO:0007669"/>
    <property type="project" value="UniProtKB-EC"/>
</dbReference>
<dbReference type="FunFam" id="3.10.110.10:FF:000060">
    <property type="entry name" value="Ubiquitin conjugating enzyme (UbcB)"/>
    <property type="match status" value="1"/>
</dbReference>
<sequence>MAAQKRITKELGELTNSPPSGVTVSLSDEANLFEWNVTMEGPEGSPFAGGVFSLRLELPPDYPFKPPTVRFTTKVYHPNISNDSPPNSGTMCLGMLKPDQWKPSTKLNSVLEFTRQLLKEPNPDDAVEAKIADLYRQDKVTYEKEAREWTKRYAIGSASKK</sequence>
<dbReference type="EMBL" id="KI635846">
    <property type="protein sequence ID" value="ETN44205.1"/>
    <property type="molecule type" value="Genomic_DNA"/>
</dbReference>
<evidence type="ECO:0000313" key="8">
    <source>
        <dbReference type="EMBL" id="ETN44205.1"/>
    </source>
</evidence>
<dbReference type="PROSITE" id="PS50127">
    <property type="entry name" value="UBC_2"/>
    <property type="match status" value="1"/>
</dbReference>
<proteinExistence type="predicted"/>
<dbReference type="AlphaFoldDB" id="W2S6F0"/>
<dbReference type="OrthoDB" id="9978460at2759"/>
<dbReference type="InParanoid" id="W2S6F0"/>
<keyword evidence="3" id="KW-0547">Nucleotide-binding</keyword>
<dbReference type="eggNOG" id="KOG0417">
    <property type="taxonomic scope" value="Eukaryota"/>
</dbReference>
<organism evidence="8 9">
    <name type="scientific">Cyphellophora europaea (strain CBS 101466)</name>
    <name type="common">Phialophora europaea</name>
    <dbReference type="NCBI Taxonomy" id="1220924"/>
    <lineage>
        <taxon>Eukaryota</taxon>
        <taxon>Fungi</taxon>
        <taxon>Dikarya</taxon>
        <taxon>Ascomycota</taxon>
        <taxon>Pezizomycotina</taxon>
        <taxon>Eurotiomycetes</taxon>
        <taxon>Chaetothyriomycetidae</taxon>
        <taxon>Chaetothyriales</taxon>
        <taxon>Cyphellophoraceae</taxon>
        <taxon>Cyphellophora</taxon>
    </lineage>
</organism>
<dbReference type="InterPro" id="IPR016135">
    <property type="entry name" value="UBQ-conjugating_enzyme/RWD"/>
</dbReference>
<keyword evidence="5" id="KW-0067">ATP-binding</keyword>
<feature type="domain" description="UBC core" evidence="7">
    <location>
        <begin position="2"/>
        <end position="155"/>
    </location>
</feature>
<reference evidence="8 9" key="1">
    <citation type="submission" date="2013-03" db="EMBL/GenBank/DDBJ databases">
        <title>The Genome Sequence of Phialophora europaea CBS 101466.</title>
        <authorList>
            <consortium name="The Broad Institute Genomics Platform"/>
            <person name="Cuomo C."/>
            <person name="de Hoog S."/>
            <person name="Gorbushina A."/>
            <person name="Walker B."/>
            <person name="Young S.K."/>
            <person name="Zeng Q."/>
            <person name="Gargeya S."/>
            <person name="Fitzgerald M."/>
            <person name="Haas B."/>
            <person name="Abouelleil A."/>
            <person name="Allen A.W."/>
            <person name="Alvarado L."/>
            <person name="Arachchi H.M."/>
            <person name="Berlin A.M."/>
            <person name="Chapman S.B."/>
            <person name="Gainer-Dewar J."/>
            <person name="Goldberg J."/>
            <person name="Griggs A."/>
            <person name="Gujja S."/>
            <person name="Hansen M."/>
            <person name="Howarth C."/>
            <person name="Imamovic A."/>
            <person name="Ireland A."/>
            <person name="Larimer J."/>
            <person name="McCowan C."/>
            <person name="Murphy C."/>
            <person name="Pearson M."/>
            <person name="Poon T.W."/>
            <person name="Priest M."/>
            <person name="Roberts A."/>
            <person name="Saif S."/>
            <person name="Shea T."/>
            <person name="Sisk P."/>
            <person name="Sykes S."/>
            <person name="Wortman J."/>
            <person name="Nusbaum C."/>
            <person name="Birren B."/>
        </authorList>
    </citation>
    <scope>NUCLEOTIDE SEQUENCE [LARGE SCALE GENOMIC DNA]</scope>
    <source>
        <strain evidence="8 9">CBS 101466</strain>
    </source>
</reference>
<dbReference type="STRING" id="1220924.W2S6F0"/>
<feature type="region of interest" description="Disordered" evidence="6">
    <location>
        <begin position="1"/>
        <end position="23"/>
    </location>
</feature>
<dbReference type="SMART" id="SM00212">
    <property type="entry name" value="UBCc"/>
    <property type="match status" value="1"/>
</dbReference>
<keyword evidence="9" id="KW-1185">Reference proteome</keyword>
<evidence type="ECO:0000256" key="5">
    <source>
        <dbReference type="ARBA" id="ARBA00022840"/>
    </source>
</evidence>
<dbReference type="VEuPathDB" id="FungiDB:HMPREF1541_10756"/>
<dbReference type="GeneID" id="19978095"/>
<dbReference type="SUPFAM" id="SSF54495">
    <property type="entry name" value="UBC-like"/>
    <property type="match status" value="1"/>
</dbReference>
<accession>W2S6F0</accession>
<name>W2S6F0_CYPE1</name>
<dbReference type="InterPro" id="IPR000608">
    <property type="entry name" value="UBC"/>
</dbReference>
<dbReference type="InterPro" id="IPR050113">
    <property type="entry name" value="Ub_conjugating_enzyme"/>
</dbReference>
<gene>
    <name evidence="8" type="ORF">HMPREF1541_10756</name>
</gene>
<dbReference type="Pfam" id="PF00179">
    <property type="entry name" value="UQ_con"/>
    <property type="match status" value="1"/>
</dbReference>
<feature type="compositionally biased region" description="Polar residues" evidence="6">
    <location>
        <begin position="14"/>
        <end position="23"/>
    </location>
</feature>
<dbReference type="GO" id="GO:0005524">
    <property type="term" value="F:ATP binding"/>
    <property type="evidence" value="ECO:0007669"/>
    <property type="project" value="UniProtKB-KW"/>
</dbReference>
<dbReference type="Proteomes" id="UP000030752">
    <property type="component" value="Unassembled WGS sequence"/>
</dbReference>
<evidence type="ECO:0000313" key="9">
    <source>
        <dbReference type="Proteomes" id="UP000030752"/>
    </source>
</evidence>
<evidence type="ECO:0000256" key="4">
    <source>
        <dbReference type="ARBA" id="ARBA00022786"/>
    </source>
</evidence>
<evidence type="ECO:0000256" key="3">
    <source>
        <dbReference type="ARBA" id="ARBA00022741"/>
    </source>
</evidence>
<dbReference type="RefSeq" id="XP_008713647.1">
    <property type="nucleotide sequence ID" value="XM_008715425.1"/>
</dbReference>
<dbReference type="EC" id="2.3.2.23" evidence="1"/>
<protein>
    <recommendedName>
        <fullName evidence="1">E2 ubiquitin-conjugating enzyme</fullName>
        <ecNumber evidence="1">2.3.2.23</ecNumber>
    </recommendedName>
</protein>